<feature type="compositionally biased region" description="Low complexity" evidence="1">
    <location>
        <begin position="254"/>
        <end position="265"/>
    </location>
</feature>
<dbReference type="EMBL" id="JXCE01000164">
    <property type="protein sequence ID" value="KPA39891.1"/>
    <property type="molecule type" value="Genomic_DNA"/>
</dbReference>
<dbReference type="AlphaFoldDB" id="A0A0N0DDM2"/>
<keyword evidence="3" id="KW-1185">Reference proteome</keyword>
<dbReference type="OrthoDB" id="21418at2759"/>
<name>A0A0N0DDM2_FUSLA</name>
<dbReference type="PANTHER" id="PTHR38645:SF1">
    <property type="entry name" value="YALI0F12243P"/>
    <property type="match status" value="1"/>
</dbReference>
<evidence type="ECO:0000313" key="3">
    <source>
        <dbReference type="Proteomes" id="UP000037904"/>
    </source>
</evidence>
<reference evidence="2 3" key="1">
    <citation type="submission" date="2015-04" db="EMBL/GenBank/DDBJ databases">
        <title>The draft genome sequence of Fusarium langsethiae, a T-2/HT-2 mycotoxin producer.</title>
        <authorList>
            <person name="Lysoe E."/>
            <person name="Divon H.H."/>
            <person name="Terzi V."/>
            <person name="Orru L."/>
            <person name="Lamontanara A."/>
            <person name="Kolseth A.-K."/>
            <person name="Frandsen R.J."/>
            <person name="Nielsen K."/>
            <person name="Thrane U."/>
        </authorList>
    </citation>
    <scope>NUCLEOTIDE SEQUENCE [LARGE SCALE GENOMIC DNA]</scope>
    <source>
        <strain evidence="2 3">Fl201059</strain>
    </source>
</reference>
<feature type="compositionally biased region" description="Polar residues" evidence="1">
    <location>
        <begin position="319"/>
        <end position="333"/>
    </location>
</feature>
<gene>
    <name evidence="2" type="ORF">FLAG1_07239</name>
</gene>
<dbReference type="PANTHER" id="PTHR38645">
    <property type="entry name" value="CHROMOSOME 9, WHOLE GENOME SHOTGUN SEQUENCE"/>
    <property type="match status" value="1"/>
</dbReference>
<feature type="region of interest" description="Disordered" evidence="1">
    <location>
        <begin position="227"/>
        <end position="279"/>
    </location>
</feature>
<feature type="region of interest" description="Disordered" evidence="1">
    <location>
        <begin position="307"/>
        <end position="349"/>
    </location>
</feature>
<evidence type="ECO:0000256" key="1">
    <source>
        <dbReference type="SAM" id="MobiDB-lite"/>
    </source>
</evidence>
<protein>
    <submittedName>
        <fullName evidence="2">Uncharacterized protein</fullName>
    </submittedName>
</protein>
<organism evidence="2 3">
    <name type="scientific">Fusarium langsethiae</name>
    <dbReference type="NCBI Taxonomy" id="179993"/>
    <lineage>
        <taxon>Eukaryota</taxon>
        <taxon>Fungi</taxon>
        <taxon>Dikarya</taxon>
        <taxon>Ascomycota</taxon>
        <taxon>Pezizomycotina</taxon>
        <taxon>Sordariomycetes</taxon>
        <taxon>Hypocreomycetidae</taxon>
        <taxon>Hypocreales</taxon>
        <taxon>Nectriaceae</taxon>
        <taxon>Fusarium</taxon>
    </lineage>
</organism>
<accession>A0A0N0DDM2</accession>
<comment type="caution">
    <text evidence="2">The sequence shown here is derived from an EMBL/GenBank/DDBJ whole genome shotgun (WGS) entry which is preliminary data.</text>
</comment>
<evidence type="ECO:0000313" key="2">
    <source>
        <dbReference type="EMBL" id="KPA39891.1"/>
    </source>
</evidence>
<sequence>MVSRPHNAVRKKEYSGQDSDVTAFDRVTLNLPVLHPVELSLSRNPGSFNAVRVKSRGSSPHSTCRPLGFSDPNLCPLPTVQTWEAALQEQHNPICSTLLHRLIFFSSLSFIGALSDRKSTNLPQITNSISATLRRLIRMEPMRGVSGGMGKQPAQQESPEQLLDVFKAAALSVTKLYKISAAGQSKARADGYQDCLDDLLQFLDKEGLGLGDGEGWKIRKWATERLDGRESSSLNMESEDEAEKTETASSPELSRQSVPPQQPSQMRTDSAPPSIPPVHEEATPIVVPTQDNFNFQSSHPYPNIATLDLSDSRSHDDTPTLTRPSKSRLTGGSSRACPRGPGHLVQRAGSKRKLNFDEIFDLGSLSGKDTFGNGGKRSRHA</sequence>
<dbReference type="Proteomes" id="UP000037904">
    <property type="component" value="Unassembled WGS sequence"/>
</dbReference>
<proteinExistence type="predicted"/>